<evidence type="ECO:0000256" key="1">
    <source>
        <dbReference type="SAM" id="Phobius"/>
    </source>
</evidence>
<keyword evidence="3" id="KW-1185">Reference proteome</keyword>
<sequence length="179" mass="19448">MAASPVGSRAPIGLCRCPVSRPLRPLASALRLRASARPSARRIVFASPRDVTLYALVDVKPTLLYPLQSPSVGGGVLVPVKEELPVPVPVPLLAASSPSTKVALPPPWLCRQFWKSGDYIVAQRNPDADAPGRRRQRRLRVERVMALFATTAFAHCAADNYGLMVFVGTDTDNLPYLYC</sequence>
<comment type="caution">
    <text evidence="2">The sequence shown here is derived from an EMBL/GenBank/DDBJ whole genome shotgun (WGS) entry which is preliminary data.</text>
</comment>
<reference evidence="2 3" key="1">
    <citation type="submission" date="2019-11" db="EMBL/GenBank/DDBJ databases">
        <title>Whole genome sequence of Oryza granulata.</title>
        <authorList>
            <person name="Li W."/>
        </authorList>
    </citation>
    <scope>NUCLEOTIDE SEQUENCE [LARGE SCALE GENOMIC DNA]</scope>
    <source>
        <strain evidence="3">cv. Menghai</strain>
        <tissue evidence="2">Leaf</tissue>
    </source>
</reference>
<feature type="transmembrane region" description="Helical" evidence="1">
    <location>
        <begin position="144"/>
        <end position="167"/>
    </location>
</feature>
<keyword evidence="1" id="KW-0812">Transmembrane</keyword>
<evidence type="ECO:0000313" key="2">
    <source>
        <dbReference type="EMBL" id="KAF0928154.1"/>
    </source>
</evidence>
<keyword evidence="1" id="KW-0472">Membrane</keyword>
<proteinExistence type="predicted"/>
<dbReference type="Proteomes" id="UP000479710">
    <property type="component" value="Unassembled WGS sequence"/>
</dbReference>
<accession>A0A6G1EU45</accession>
<gene>
    <name evidence="2" type="ORF">E2562_038061</name>
</gene>
<keyword evidence="1" id="KW-1133">Transmembrane helix</keyword>
<evidence type="ECO:0000313" key="3">
    <source>
        <dbReference type="Proteomes" id="UP000479710"/>
    </source>
</evidence>
<dbReference type="AlphaFoldDB" id="A0A6G1EU45"/>
<dbReference type="EMBL" id="SPHZ02000003">
    <property type="protein sequence ID" value="KAF0928154.1"/>
    <property type="molecule type" value="Genomic_DNA"/>
</dbReference>
<name>A0A6G1EU45_9ORYZ</name>
<protein>
    <submittedName>
        <fullName evidence="2">Uncharacterized protein</fullName>
    </submittedName>
</protein>
<organism evidence="2 3">
    <name type="scientific">Oryza meyeriana var. granulata</name>
    <dbReference type="NCBI Taxonomy" id="110450"/>
    <lineage>
        <taxon>Eukaryota</taxon>
        <taxon>Viridiplantae</taxon>
        <taxon>Streptophyta</taxon>
        <taxon>Embryophyta</taxon>
        <taxon>Tracheophyta</taxon>
        <taxon>Spermatophyta</taxon>
        <taxon>Magnoliopsida</taxon>
        <taxon>Liliopsida</taxon>
        <taxon>Poales</taxon>
        <taxon>Poaceae</taxon>
        <taxon>BOP clade</taxon>
        <taxon>Oryzoideae</taxon>
        <taxon>Oryzeae</taxon>
        <taxon>Oryzinae</taxon>
        <taxon>Oryza</taxon>
        <taxon>Oryza meyeriana</taxon>
    </lineage>
</organism>